<dbReference type="SUPFAM" id="SSF54826">
    <property type="entry name" value="Enolase N-terminal domain-like"/>
    <property type="match status" value="1"/>
</dbReference>
<evidence type="ECO:0000313" key="4">
    <source>
        <dbReference type="Proteomes" id="UP000192708"/>
    </source>
</evidence>
<dbReference type="InterPro" id="IPR013342">
    <property type="entry name" value="Mandelate_racemase_C"/>
</dbReference>
<dbReference type="OrthoDB" id="103536at2"/>
<dbReference type="Gene3D" id="3.30.390.10">
    <property type="entry name" value="Enolase-like, N-terminal domain"/>
    <property type="match status" value="1"/>
</dbReference>
<evidence type="ECO:0000256" key="1">
    <source>
        <dbReference type="ARBA" id="ARBA00023239"/>
    </source>
</evidence>
<feature type="domain" description="Mandelate racemase/muconate lactonizing enzyme C-terminal" evidence="2">
    <location>
        <begin position="166"/>
        <end position="259"/>
    </location>
</feature>
<dbReference type="PANTHER" id="PTHR48080:SF2">
    <property type="entry name" value="D-GALACTONATE DEHYDRATASE"/>
    <property type="match status" value="1"/>
</dbReference>
<keyword evidence="1" id="KW-0456">Lyase</keyword>
<protein>
    <submittedName>
        <fullName evidence="3">L-alanine-DL-glutamate epimerase</fullName>
    </submittedName>
</protein>
<reference evidence="3 4" key="1">
    <citation type="submission" date="2017-04" db="EMBL/GenBank/DDBJ databases">
        <authorList>
            <person name="Afonso C.L."/>
            <person name="Miller P.J."/>
            <person name="Scott M.A."/>
            <person name="Spackman E."/>
            <person name="Goraichik I."/>
            <person name="Dimitrov K.M."/>
            <person name="Suarez D.L."/>
            <person name="Swayne D.E."/>
        </authorList>
    </citation>
    <scope>NUCLEOTIDE SEQUENCE [LARGE SCALE GENOMIC DNA]</scope>
    <source>
        <strain evidence="3 4">VK13</strain>
    </source>
</reference>
<dbReference type="InterPro" id="IPR036849">
    <property type="entry name" value="Enolase-like_C_sf"/>
</dbReference>
<dbReference type="InterPro" id="IPR029065">
    <property type="entry name" value="Enolase_C-like"/>
</dbReference>
<dbReference type="Pfam" id="PF13378">
    <property type="entry name" value="MR_MLE_C"/>
    <property type="match status" value="1"/>
</dbReference>
<dbReference type="AlphaFoldDB" id="A0A1W1Z744"/>
<dbReference type="PANTHER" id="PTHR48080">
    <property type="entry name" value="D-GALACTONATE DEHYDRATASE-RELATED"/>
    <property type="match status" value="1"/>
</dbReference>
<dbReference type="RefSeq" id="WP_084283096.1">
    <property type="nucleotide sequence ID" value="NZ_FWXJ01000004.1"/>
</dbReference>
<dbReference type="SUPFAM" id="SSF51604">
    <property type="entry name" value="Enolase C-terminal domain-like"/>
    <property type="match status" value="1"/>
</dbReference>
<accession>A0A1W1Z744</accession>
<name>A0A1W1Z744_9BURK</name>
<dbReference type="STRING" id="1938817.SAMN06296008_104131"/>
<dbReference type="Gene3D" id="3.20.20.120">
    <property type="entry name" value="Enolase-like C-terminal domain"/>
    <property type="match status" value="1"/>
</dbReference>
<proteinExistence type="predicted"/>
<sequence length="389" mass="43261">MNLELLPNLEQYQTEFKIARVSTFIFKAPVQKPVVSTLTTVNLRVALLVRVEDLDGCFGWGEIYATLPSFAADHKNNIVHQIIFPLLKNKSFDNPQACWTFLEQKTLAMQIQTGEFGPFSSVIAGLDCAIWDLLARKNHLPLANFLGGLLRALPVYASGLNPADGPEVVAHSRAQGFRAFKQKIGFGADIDEKNLRNICDNLQQDEQLFVDVNQGWTIEQIRQIAPMINPFPLRWIEEPLLANASKEDWQECAQLFTAPLAGGENLRGSSFNEQSQWLKILQPDVGKWGGVTGNWIVAKNTLQQGLRYCPHWLGSGVGLLTSAHVLSAIGGDGLLELDVNENPLRELLAEPFPKVQNGTFQLSQQVGIGVIPNLKQAHQWLTHHQESSK</sequence>
<dbReference type="InterPro" id="IPR013341">
    <property type="entry name" value="Mandelate_racemase_N_dom"/>
</dbReference>
<dbReference type="InterPro" id="IPR029017">
    <property type="entry name" value="Enolase-like_N"/>
</dbReference>
<dbReference type="Proteomes" id="UP000192708">
    <property type="component" value="Unassembled WGS sequence"/>
</dbReference>
<dbReference type="CDD" id="cd03316">
    <property type="entry name" value="MR_like"/>
    <property type="match status" value="1"/>
</dbReference>
<dbReference type="Pfam" id="PF02746">
    <property type="entry name" value="MR_MLE_N"/>
    <property type="match status" value="1"/>
</dbReference>
<evidence type="ECO:0000259" key="2">
    <source>
        <dbReference type="SMART" id="SM00922"/>
    </source>
</evidence>
<dbReference type="GO" id="GO:0016829">
    <property type="term" value="F:lyase activity"/>
    <property type="evidence" value="ECO:0007669"/>
    <property type="project" value="UniProtKB-KW"/>
</dbReference>
<organism evidence="3 4">
    <name type="scientific">Polynucleobacter kasalickyi</name>
    <dbReference type="NCBI Taxonomy" id="1938817"/>
    <lineage>
        <taxon>Bacteria</taxon>
        <taxon>Pseudomonadati</taxon>
        <taxon>Pseudomonadota</taxon>
        <taxon>Betaproteobacteria</taxon>
        <taxon>Burkholderiales</taxon>
        <taxon>Burkholderiaceae</taxon>
        <taxon>Polynucleobacter</taxon>
    </lineage>
</organism>
<dbReference type="InterPro" id="IPR034593">
    <property type="entry name" value="DgoD-like"/>
</dbReference>
<keyword evidence="4" id="KW-1185">Reference proteome</keyword>
<dbReference type="EMBL" id="FWXJ01000004">
    <property type="protein sequence ID" value="SMC43748.1"/>
    <property type="molecule type" value="Genomic_DNA"/>
</dbReference>
<dbReference type="SMART" id="SM00922">
    <property type="entry name" value="MR_MLE"/>
    <property type="match status" value="1"/>
</dbReference>
<dbReference type="SFLD" id="SFLDS00001">
    <property type="entry name" value="Enolase"/>
    <property type="match status" value="1"/>
</dbReference>
<evidence type="ECO:0000313" key="3">
    <source>
        <dbReference type="EMBL" id="SMC43748.1"/>
    </source>
</evidence>
<gene>
    <name evidence="3" type="ORF">SAMN06296008_104131</name>
</gene>